<gene>
    <name evidence="1" type="ORF">OPT61_g7093</name>
</gene>
<dbReference type="EMBL" id="JAPHNI010000554">
    <property type="protein sequence ID" value="KAJ8109929.1"/>
    <property type="molecule type" value="Genomic_DNA"/>
</dbReference>
<accession>A0ACC2I3Z1</accession>
<keyword evidence="2" id="KW-1185">Reference proteome</keyword>
<protein>
    <submittedName>
        <fullName evidence="1">Uncharacterized protein</fullName>
    </submittedName>
</protein>
<organism evidence="1 2">
    <name type="scientific">Boeremia exigua</name>
    <dbReference type="NCBI Taxonomy" id="749465"/>
    <lineage>
        <taxon>Eukaryota</taxon>
        <taxon>Fungi</taxon>
        <taxon>Dikarya</taxon>
        <taxon>Ascomycota</taxon>
        <taxon>Pezizomycotina</taxon>
        <taxon>Dothideomycetes</taxon>
        <taxon>Pleosporomycetidae</taxon>
        <taxon>Pleosporales</taxon>
        <taxon>Pleosporineae</taxon>
        <taxon>Didymellaceae</taxon>
        <taxon>Boeremia</taxon>
    </lineage>
</organism>
<name>A0ACC2I3Z1_9PLEO</name>
<sequence length="180" mass="19222">MSSQDISVNPVPTTPSFTSFSHNIQQPPTAAPVKRGRGRPPVHKKDANGRPIVERNPDGSRVVPVQKYEMKVRAGGSQSSRSVSRTASASSSASTSASNPAKTKGKKKAGGTQSIKKKPVEKKKAARSDSTLEGLWCDGHKPSPLQVFERETSGKEGFDYLGSRLASYLEKQSLSAQSLA</sequence>
<evidence type="ECO:0000313" key="1">
    <source>
        <dbReference type="EMBL" id="KAJ8109929.1"/>
    </source>
</evidence>
<reference evidence="1" key="1">
    <citation type="submission" date="2022-11" db="EMBL/GenBank/DDBJ databases">
        <title>Genome Sequence of Boeremia exigua.</title>
        <authorList>
            <person name="Buettner E."/>
        </authorList>
    </citation>
    <scope>NUCLEOTIDE SEQUENCE</scope>
    <source>
        <strain evidence="1">CU02</strain>
    </source>
</reference>
<evidence type="ECO:0000313" key="2">
    <source>
        <dbReference type="Proteomes" id="UP001153331"/>
    </source>
</evidence>
<proteinExistence type="predicted"/>
<comment type="caution">
    <text evidence="1">The sequence shown here is derived from an EMBL/GenBank/DDBJ whole genome shotgun (WGS) entry which is preliminary data.</text>
</comment>
<dbReference type="Proteomes" id="UP001153331">
    <property type="component" value="Unassembled WGS sequence"/>
</dbReference>